<dbReference type="InterPro" id="IPR049053">
    <property type="entry name" value="AFCA-like_C"/>
</dbReference>
<dbReference type="Pfam" id="PF14498">
    <property type="entry name" value="Glyco_hyd_65N_2"/>
    <property type="match status" value="1"/>
</dbReference>
<dbReference type="GO" id="GO:0004560">
    <property type="term" value="F:alpha-L-fucosidase activity"/>
    <property type="evidence" value="ECO:0007669"/>
    <property type="project" value="TreeGrafter"/>
</dbReference>
<protein>
    <submittedName>
        <fullName evidence="5">Uncharacterized protein</fullName>
    </submittedName>
</protein>
<dbReference type="VEuPathDB" id="TrichDB:TRFO_25884"/>
<evidence type="ECO:0000259" key="3">
    <source>
        <dbReference type="Pfam" id="PF21307"/>
    </source>
</evidence>
<dbReference type="InterPro" id="IPR027414">
    <property type="entry name" value="GH95_N_dom"/>
</dbReference>
<dbReference type="AlphaFoldDB" id="A0A1J4K9R1"/>
<dbReference type="PANTHER" id="PTHR31084:SF19">
    <property type="entry name" value="GLYCOSYL HYDROLASE FAMILY 95 N-TERMINAL DOMAIN-CONTAINING PROTEIN"/>
    <property type="match status" value="1"/>
</dbReference>
<organism evidence="5 6">
    <name type="scientific">Tritrichomonas foetus</name>
    <dbReference type="NCBI Taxonomy" id="1144522"/>
    <lineage>
        <taxon>Eukaryota</taxon>
        <taxon>Metamonada</taxon>
        <taxon>Parabasalia</taxon>
        <taxon>Tritrichomonadida</taxon>
        <taxon>Tritrichomonadidae</taxon>
        <taxon>Tritrichomonas</taxon>
    </lineage>
</organism>
<comment type="caution">
    <text evidence="5">The sequence shown here is derived from an EMBL/GenBank/DDBJ whole genome shotgun (WGS) entry which is preliminary data.</text>
</comment>
<dbReference type="Gene3D" id="2.60.40.10">
    <property type="entry name" value="Immunoglobulins"/>
    <property type="match status" value="1"/>
</dbReference>
<keyword evidence="6" id="KW-1185">Reference proteome</keyword>
<dbReference type="Pfam" id="PF22124">
    <property type="entry name" value="Glyco_hydro_95_cat"/>
    <property type="match status" value="1"/>
</dbReference>
<dbReference type="EMBL" id="MLAK01000734">
    <property type="protein sequence ID" value="OHT06181.1"/>
    <property type="molecule type" value="Genomic_DNA"/>
</dbReference>
<dbReference type="InterPro" id="IPR008928">
    <property type="entry name" value="6-hairpin_glycosidase_sf"/>
</dbReference>
<gene>
    <name evidence="5" type="ORF">TRFO_25884</name>
</gene>
<dbReference type="GO" id="GO:0005975">
    <property type="term" value="P:carbohydrate metabolic process"/>
    <property type="evidence" value="ECO:0007669"/>
    <property type="project" value="InterPro"/>
</dbReference>
<accession>A0A1J4K9R1</accession>
<evidence type="ECO:0000256" key="1">
    <source>
        <dbReference type="SAM" id="Phobius"/>
    </source>
</evidence>
<evidence type="ECO:0000259" key="2">
    <source>
        <dbReference type="Pfam" id="PF14498"/>
    </source>
</evidence>
<dbReference type="InterPro" id="IPR013783">
    <property type="entry name" value="Ig-like_fold"/>
</dbReference>
<reference evidence="5" key="1">
    <citation type="submission" date="2016-10" db="EMBL/GenBank/DDBJ databases">
        <authorList>
            <person name="Benchimol M."/>
            <person name="Almeida L.G."/>
            <person name="Vasconcelos A.T."/>
            <person name="Perreira-Neves A."/>
            <person name="Rosa I.A."/>
            <person name="Tasca T."/>
            <person name="Bogo M.R."/>
            <person name="de Souza W."/>
        </authorList>
    </citation>
    <scope>NUCLEOTIDE SEQUENCE [LARGE SCALE GENOMIC DNA]</scope>
    <source>
        <strain evidence="5">K</strain>
    </source>
</reference>
<proteinExistence type="predicted"/>
<feature type="domain" description="Glycosyl hydrolase family 95 catalytic" evidence="4">
    <location>
        <begin position="306"/>
        <end position="714"/>
    </location>
</feature>
<evidence type="ECO:0000313" key="5">
    <source>
        <dbReference type="EMBL" id="OHT06181.1"/>
    </source>
</evidence>
<feature type="transmembrane region" description="Helical" evidence="1">
    <location>
        <begin position="1113"/>
        <end position="1139"/>
    </location>
</feature>
<feature type="domain" description="Alpha fucosidase A-like C-terminal" evidence="3">
    <location>
        <begin position="716"/>
        <end position="814"/>
    </location>
</feature>
<keyword evidence="1" id="KW-0812">Transmembrane</keyword>
<dbReference type="PANTHER" id="PTHR31084">
    <property type="entry name" value="ALPHA-L-FUCOSIDASE 2"/>
    <property type="match status" value="1"/>
</dbReference>
<dbReference type="InterPro" id="IPR012341">
    <property type="entry name" value="6hp_glycosidase-like_sf"/>
</dbReference>
<dbReference type="GeneID" id="94839330"/>
<keyword evidence="1" id="KW-1133">Transmembrane helix</keyword>
<evidence type="ECO:0000313" key="6">
    <source>
        <dbReference type="Proteomes" id="UP000179807"/>
    </source>
</evidence>
<dbReference type="RefSeq" id="XP_068359317.1">
    <property type="nucleotide sequence ID" value="XM_068504626.1"/>
</dbReference>
<sequence>MIFLVSVLAFTNNNDLRLWYDTPSSSTTLKGASKNDDYFEIWQQNTIPLGNGFIGANIYGEISCERLSFNEETLWTGGPSASRPDYIGGNLPEKGRYGQTLKEIRDMYEQGDEDGAYQKSEDLIGAGENDGYGSYQIWGEIYLDFGFESSKASNYVRYLDINNATSVVQFDYQDTFYKRVYFISYPRNVLCIKLSKDGEAKLSLDVKFPISRNAEYKVANHILESFGQVEDNQLRFLSQLAVTTTGGTITDREDYIRVDDADEVVIYVVAKTDYKQIYPHYRTGESMDDIRKVVSKNISNIMEMTYDNILQEHIKDYTQYFNRVKIDLNQKPAQIPTNNLISGYRNNLNSPEEDRQLETLFFQYGRYLQLAASRENNQLPINGEGIWNGLNEGVPWSDDFHLNINLQMAYFPTYVTDLHECSIPLLEYIDALRAPGRVTASIYAGITSTEENPENGYLVHTQNTPFGWTCPGWSYDWGWGPGGGPWILHNCFEHYQYTRDIKTLKNKIYPMMKEEARFYEQFLKYETPDSKLIISSPSYSPEQGPRTNGNIYDQQIVWQFFTDCIEAAKELNVDSGNITEWKRIIKELKPPVQVGESGQIKEWFNEHQLGTIGQKGHRHMSHLLALYPFSLINLETPEWIEAAKVSLYDRGDLSTGWACSQRICAWARAGDGNHAYTIYHNLLSNCVYNNLWDSHPPFQIDGNFGSIAGVCEMIMQSHMKSIYLLPSLPDTWPTGSIDGLVARGNFKLNISWANMHLTECSIYSRSGLKCRLHYTNLARAKVVKRNHRIHSVKFNIIDENTIEFDTIQGETYIISDIPQFEEAIVPENIKCFRISSDKVHIKWTKIDDVNSYFVYRQIGSSLPELIANISEATFNDTIADEYDQQVKYYVSTQQNSVKSIPSTIIDIRYLTDVYESSPSIHFDSRYIRVYREDSPSEHARIIDYAKPYEPIEFDFVGKSLYIIAKEGENYSDFRVKINDRIEVKVNMNDNNRKSREPIYVYTFEKEEYHHITMAAYQDDWKDVDFYGFVVGHEDIISPTTPPDPTTHTLDPTITHTHTSTETATETQTASITRTLTQTITQTDISSFISSDFPITASETLEPTSSDESNSLSLGSVIGITVGIVLAINVIAVIIVLIVCQKVKKNHVLQYESIN</sequence>
<dbReference type="SUPFAM" id="SSF48208">
    <property type="entry name" value="Six-hairpin glycosidases"/>
    <property type="match status" value="1"/>
</dbReference>
<dbReference type="InterPro" id="IPR054363">
    <property type="entry name" value="GH95_cat"/>
</dbReference>
<dbReference type="Pfam" id="PF21307">
    <property type="entry name" value="Glyco_hydro_95_C"/>
    <property type="match status" value="1"/>
</dbReference>
<dbReference type="Gene3D" id="2.60.120.260">
    <property type="entry name" value="Galactose-binding domain-like"/>
    <property type="match status" value="1"/>
</dbReference>
<name>A0A1J4K9R1_9EUKA</name>
<dbReference type="OrthoDB" id="2848340at2759"/>
<dbReference type="Gene3D" id="1.50.10.10">
    <property type="match status" value="1"/>
</dbReference>
<dbReference type="Proteomes" id="UP000179807">
    <property type="component" value="Unassembled WGS sequence"/>
</dbReference>
<keyword evidence="1" id="KW-0472">Membrane</keyword>
<evidence type="ECO:0000259" key="4">
    <source>
        <dbReference type="Pfam" id="PF22124"/>
    </source>
</evidence>
<feature type="domain" description="Glycosyl hydrolase family 95 N-terminal" evidence="2">
    <location>
        <begin position="18"/>
        <end position="276"/>
    </location>
</feature>